<sequence>MNRTIKDCVYGLAVGDALGVPFEFRPRDSFNATTMTSGGVWNQPIGTWSDDTSMTIATCDALKENNKKIDLKAIQRNFVIWKDYDSYTAHNNTFDVGNTTSQALDRRVGLDDLYSNGNGSLMRIAPLIFVDCTDEEIAQVSAITHAHQYSIEACILYVKIGKELLKGKDLKTILDELDCSDTFARLNNLKNLDRDSIQSGGYVVHTLEASLWCILNTATYSSAVLTAVNLGDDTDTTAAVTGALAGLIYGYESIPKEWIDTLANKELIDSCLF</sequence>
<dbReference type="GO" id="GO:0016787">
    <property type="term" value="F:hydrolase activity"/>
    <property type="evidence" value="ECO:0007669"/>
    <property type="project" value="UniProtKB-KW"/>
</dbReference>
<dbReference type="PANTHER" id="PTHR16222:SF24">
    <property type="entry name" value="ADP-RIBOSYLHYDROLASE ARH3"/>
    <property type="match status" value="1"/>
</dbReference>
<reference evidence="3" key="1">
    <citation type="journal article" date="2021" name="Proc. Natl. Acad. Sci. U.S.A.">
        <title>A Catalog of Tens of Thousands of Viruses from Human Metagenomes Reveals Hidden Associations with Chronic Diseases.</title>
        <authorList>
            <person name="Tisza M.J."/>
            <person name="Buck C.B."/>
        </authorList>
    </citation>
    <scope>NUCLEOTIDE SEQUENCE</scope>
    <source>
        <strain evidence="3">CtHip2</strain>
    </source>
</reference>
<keyword evidence="2" id="KW-0378">Hydrolase</keyword>
<dbReference type="InterPro" id="IPR005502">
    <property type="entry name" value="Ribosyl_crysJ1"/>
</dbReference>
<dbReference type="EMBL" id="BK032497">
    <property type="protein sequence ID" value="DAF42538.1"/>
    <property type="molecule type" value="Genomic_DNA"/>
</dbReference>
<dbReference type="Gene3D" id="1.10.4080.10">
    <property type="entry name" value="ADP-ribosylation/Crystallin J1"/>
    <property type="match status" value="1"/>
</dbReference>
<organism evidence="3">
    <name type="scientific">Siphoviridae sp. ctHip2</name>
    <dbReference type="NCBI Taxonomy" id="2827830"/>
    <lineage>
        <taxon>Viruses</taxon>
        <taxon>Duplodnaviria</taxon>
        <taxon>Heunggongvirae</taxon>
        <taxon>Uroviricota</taxon>
        <taxon>Caudoviricetes</taxon>
    </lineage>
</organism>
<proteinExistence type="inferred from homology"/>
<evidence type="ECO:0000313" key="3">
    <source>
        <dbReference type="EMBL" id="DAF42538.1"/>
    </source>
</evidence>
<dbReference type="InterPro" id="IPR050792">
    <property type="entry name" value="ADP-ribosylglycohydrolase"/>
</dbReference>
<name>A0A8S5RVR3_9CAUD</name>
<evidence type="ECO:0000256" key="2">
    <source>
        <dbReference type="ARBA" id="ARBA00022801"/>
    </source>
</evidence>
<protein>
    <submittedName>
        <fullName evidence="3">ADP-ribosylglycohydrolase</fullName>
    </submittedName>
</protein>
<dbReference type="Pfam" id="PF03747">
    <property type="entry name" value="ADP_ribosyl_GH"/>
    <property type="match status" value="1"/>
</dbReference>
<evidence type="ECO:0000256" key="1">
    <source>
        <dbReference type="ARBA" id="ARBA00010702"/>
    </source>
</evidence>
<dbReference type="InterPro" id="IPR036705">
    <property type="entry name" value="Ribosyl_crysJ1_sf"/>
</dbReference>
<dbReference type="PANTHER" id="PTHR16222">
    <property type="entry name" value="ADP-RIBOSYLGLYCOHYDROLASE"/>
    <property type="match status" value="1"/>
</dbReference>
<comment type="similarity">
    <text evidence="1">Belongs to the ADP-ribosylglycohydrolase family.</text>
</comment>
<dbReference type="SUPFAM" id="SSF101478">
    <property type="entry name" value="ADP-ribosylglycohydrolase"/>
    <property type="match status" value="1"/>
</dbReference>
<accession>A0A8S5RVR3</accession>